<sequence>MQLVWLVLRSLATLLLFSECVRAGRDFYKILGVPRSADEGQIKKAYRDLSKKYHPDKSDEPDAQEKFIEISNAYEVLSDKEKKATYDRYGEEGLQGAGGGGGGQQGGFGGFGDPRHIFEQFFGGGFGGQNIRFQFGGPGGGGGGGGFHFGGMPGMGGMGGHPGGGRPQRESKNMYDETSVEQLNPSSFKEKVEERRYCAIVEFYAPWCGHCKEMKSEWIKLADKMGESLTVGAVNCEKDKGLCENNGVEGYPTVLFFPADKTQRAKKYTGKRDFDGFSSYVKKEMPHKVTVVKTNEDLDNLINKSPEKAKVLLLTEKASMPPTIKSLSYEFDGKLLIGFASKKDAPDVVEWLGPPKIPSVLHLTDYDDPKKGEWLKTTSREGLSLAFSRISMAKRPGASFRELLKTRVDNGECSETDGQYCFILLLKGKSAQGDPVHDLMKKTSEKFKNDAAKFAWVDAELQKGFASAFGGVDCPKNVGWGDKCHTLIAYRPKRKKFKKFEGNVRDQAAVDSFVDNVVSGGTMIQEALKGAVSLTQQQRREEPLREEL</sequence>
<dbReference type="CDD" id="cd02961">
    <property type="entry name" value="PDI_a_family"/>
    <property type="match status" value="1"/>
</dbReference>
<evidence type="ECO:0000256" key="1">
    <source>
        <dbReference type="ARBA" id="ARBA00004163"/>
    </source>
</evidence>
<accession>A0A0G4FSV8</accession>
<dbReference type="InterPro" id="IPR017937">
    <property type="entry name" value="Thioredoxin_CS"/>
</dbReference>
<dbReference type="GO" id="GO:0006914">
    <property type="term" value="P:autophagy"/>
    <property type="evidence" value="ECO:0007669"/>
    <property type="project" value="UniProtKB-KW"/>
</dbReference>
<dbReference type="PhylomeDB" id="A0A0G4FSV8"/>
<dbReference type="CDD" id="cd06257">
    <property type="entry name" value="DnaJ"/>
    <property type="match status" value="1"/>
</dbReference>
<comment type="function">
    <text evidence="5">Plays an important role in regulating the size of autophagosomes during the formation process.</text>
</comment>
<dbReference type="InterPro" id="IPR018253">
    <property type="entry name" value="DnaJ_domain_CS"/>
</dbReference>
<reference evidence="10" key="1">
    <citation type="submission" date="2014-11" db="EMBL/GenBank/DDBJ databases">
        <authorList>
            <person name="Otto D Thomas"/>
            <person name="Naeem Raeece"/>
        </authorList>
    </citation>
    <scope>NUCLEOTIDE SEQUENCE</scope>
</reference>
<dbReference type="SMART" id="SM00271">
    <property type="entry name" value="DnaJ"/>
    <property type="match status" value="1"/>
</dbReference>
<dbReference type="InterPro" id="IPR036249">
    <property type="entry name" value="Thioredoxin-like_sf"/>
</dbReference>
<dbReference type="PROSITE" id="PS00194">
    <property type="entry name" value="THIOREDOXIN_1"/>
    <property type="match status" value="1"/>
</dbReference>
<evidence type="ECO:0000256" key="6">
    <source>
        <dbReference type="ARBA" id="ARBA00035043"/>
    </source>
</evidence>
<gene>
    <name evidence="10" type="ORF">Cvel_3701</name>
</gene>
<evidence type="ECO:0000259" key="9">
    <source>
        <dbReference type="PROSITE" id="PS51352"/>
    </source>
</evidence>
<proteinExistence type="predicted"/>
<feature type="domain" description="Thioredoxin" evidence="9">
    <location>
        <begin position="160"/>
        <end position="286"/>
    </location>
</feature>
<evidence type="ECO:0000259" key="8">
    <source>
        <dbReference type="PROSITE" id="PS50076"/>
    </source>
</evidence>
<evidence type="ECO:0000256" key="4">
    <source>
        <dbReference type="ARBA" id="ARBA00023006"/>
    </source>
</evidence>
<organism evidence="10">
    <name type="scientific">Chromera velia CCMP2878</name>
    <dbReference type="NCBI Taxonomy" id="1169474"/>
    <lineage>
        <taxon>Eukaryota</taxon>
        <taxon>Sar</taxon>
        <taxon>Alveolata</taxon>
        <taxon>Colpodellida</taxon>
        <taxon>Chromeraceae</taxon>
        <taxon>Chromera</taxon>
    </lineage>
</organism>
<dbReference type="InterPro" id="IPR036869">
    <property type="entry name" value="J_dom_sf"/>
</dbReference>
<evidence type="ECO:0000256" key="7">
    <source>
        <dbReference type="SAM" id="SignalP"/>
    </source>
</evidence>
<dbReference type="SUPFAM" id="SSF52833">
    <property type="entry name" value="Thioredoxin-like"/>
    <property type="match status" value="1"/>
</dbReference>
<dbReference type="Pfam" id="PF00226">
    <property type="entry name" value="DnaJ"/>
    <property type="match status" value="1"/>
</dbReference>
<dbReference type="InterPro" id="IPR052842">
    <property type="entry name" value="ER_Co-chaperone"/>
</dbReference>
<protein>
    <recommendedName>
        <fullName evidence="2">DnaJ homolog subfamily C member 10</fullName>
    </recommendedName>
    <alternativeName>
        <fullName evidence="3">DnaJ homolog subfamily C member 16</fullName>
    </alternativeName>
    <alternativeName>
        <fullName evidence="6">Endoplasmic reticulum DNA J domain-containing protein 8</fullName>
    </alternativeName>
</protein>
<keyword evidence="7" id="KW-0732">Signal</keyword>
<feature type="signal peptide" evidence="7">
    <location>
        <begin position="1"/>
        <end position="23"/>
    </location>
</feature>
<dbReference type="PANTHER" id="PTHR45184:SF1">
    <property type="entry name" value="DNAJ PROTEIN ERDJ3A"/>
    <property type="match status" value="1"/>
</dbReference>
<dbReference type="Pfam" id="PF00085">
    <property type="entry name" value="Thioredoxin"/>
    <property type="match status" value="1"/>
</dbReference>
<dbReference type="AlphaFoldDB" id="A0A0G4FSV8"/>
<evidence type="ECO:0000256" key="2">
    <source>
        <dbReference type="ARBA" id="ARBA00020920"/>
    </source>
</evidence>
<dbReference type="PRINTS" id="PR00421">
    <property type="entry name" value="THIOREDOXIN"/>
</dbReference>
<dbReference type="GO" id="GO:0005789">
    <property type="term" value="C:endoplasmic reticulum membrane"/>
    <property type="evidence" value="ECO:0007669"/>
    <property type="project" value="UniProtKB-SubCell"/>
</dbReference>
<dbReference type="Gene3D" id="1.10.287.110">
    <property type="entry name" value="DnaJ domain"/>
    <property type="match status" value="1"/>
</dbReference>
<feature type="domain" description="J" evidence="8">
    <location>
        <begin position="26"/>
        <end position="90"/>
    </location>
</feature>
<name>A0A0G4FSV8_9ALVE</name>
<dbReference type="Gene3D" id="3.40.30.10">
    <property type="entry name" value="Glutaredoxin"/>
    <property type="match status" value="2"/>
</dbReference>
<keyword evidence="4" id="KW-0072">Autophagy</keyword>
<dbReference type="VEuPathDB" id="CryptoDB:Cvel_3701"/>
<dbReference type="PROSITE" id="PS00636">
    <property type="entry name" value="DNAJ_1"/>
    <property type="match status" value="1"/>
</dbReference>
<dbReference type="InterPro" id="IPR001623">
    <property type="entry name" value="DnaJ_domain"/>
</dbReference>
<dbReference type="PROSITE" id="PS50076">
    <property type="entry name" value="DNAJ_2"/>
    <property type="match status" value="1"/>
</dbReference>
<evidence type="ECO:0000313" key="10">
    <source>
        <dbReference type="EMBL" id="CEM17756.1"/>
    </source>
</evidence>
<evidence type="ECO:0000256" key="3">
    <source>
        <dbReference type="ARBA" id="ARBA00020921"/>
    </source>
</evidence>
<dbReference type="EMBL" id="CDMZ01000606">
    <property type="protein sequence ID" value="CEM17756.1"/>
    <property type="molecule type" value="Genomic_DNA"/>
</dbReference>
<dbReference type="PROSITE" id="PS51352">
    <property type="entry name" value="THIOREDOXIN_2"/>
    <property type="match status" value="1"/>
</dbReference>
<dbReference type="PANTHER" id="PTHR45184">
    <property type="entry name" value="DNAJ PROTEIN ERDJ3A"/>
    <property type="match status" value="1"/>
</dbReference>
<dbReference type="SUPFAM" id="SSF46565">
    <property type="entry name" value="Chaperone J-domain"/>
    <property type="match status" value="1"/>
</dbReference>
<feature type="chain" id="PRO_5005189710" description="DnaJ homolog subfamily C member 10" evidence="7">
    <location>
        <begin position="24"/>
        <end position="548"/>
    </location>
</feature>
<evidence type="ECO:0000256" key="5">
    <source>
        <dbReference type="ARBA" id="ARBA00035002"/>
    </source>
</evidence>
<comment type="subcellular location">
    <subcellularLocation>
        <location evidence="1">Endoplasmic reticulum membrane</location>
        <topology evidence="1">Single-pass type IV membrane protein</topology>
    </subcellularLocation>
</comment>
<dbReference type="InterPro" id="IPR013766">
    <property type="entry name" value="Thioredoxin_domain"/>
</dbReference>
<dbReference type="PRINTS" id="PR00625">
    <property type="entry name" value="JDOMAIN"/>
</dbReference>